<dbReference type="RefSeq" id="WP_129599326.1">
    <property type="nucleotide sequence ID" value="NZ_SBLB01000001.1"/>
</dbReference>
<name>A0A4Q2USY5_9BACT</name>
<protein>
    <submittedName>
        <fullName evidence="1">Uncharacterized protein</fullName>
    </submittedName>
</protein>
<accession>A0A4Q2USY5</accession>
<keyword evidence="2" id="KW-1185">Reference proteome</keyword>
<gene>
    <name evidence="1" type="ORF">EQG79_01480</name>
</gene>
<comment type="caution">
    <text evidence="1">The sequence shown here is derived from an EMBL/GenBank/DDBJ whole genome shotgun (WGS) entry which is preliminary data.</text>
</comment>
<dbReference type="EMBL" id="SBLB01000001">
    <property type="protein sequence ID" value="RYC70850.1"/>
    <property type="molecule type" value="Genomic_DNA"/>
</dbReference>
<sequence>MATETNALLQLIDTATGQVDGYGYVPDQTTCETRDAYIATAATELLDALPTRGIPGAWDPQNCLINTGLDIITNVEADSSNYPPDGVVPDSTDGFDFSYTYSQQGQDASGNSFVSTPAPILAKVVREAPRQTGNYYDFPIQSALNTVLHKRHPQFVTHPKKVIIYPGRLYSNPGANDLIGRGWTHTSESAKQADVEGPYPTEFKRALEMPNYPAAAQAASMIGPSDPRYQQLMDWANQKILITDESACQLYAQFFWQTFRQADWWGGGVEYFSVNQEVFTPRPNAGLSDYAQWYRQVGWLSQGIINAAAADGFTVKTGFTDHGNLCTVGPWFHDDTAAGVAVDPDPTIPRYMHFSTIDEPYRGSSQAAPLGENSVLASLVKQGKGYVGVGSYQQHTFDDQSLFQKNSDGSFKVVNGELVWRTDRRITTIASQSCQLYEDDTYRAMLKIYGRFARYAANIWFRAGCKHLPMSTDRQTGWENMLGQSCQFRVDGESETGLSAGFTLEQVQDINRRPLNPDWTEGIGIADYLFADYIRGWMQTQFVTALGAAVSNDSTSRASLEIYQKAFNRAAQLNWINDVPWRLVQPKFWIFKQGGQGPADPFEAFYRKPILTGGLAVRNGETWLWLYGWWPCQDVNASTTVTVWGDIAGVKTPAYTVLLDGRSAFLEDWVLPATMNGIEPKHLYFQFTDFQGQKHTWRGDYREARITNHPTPPAA</sequence>
<organism evidence="1 2">
    <name type="scientific">Spirosoma sordidisoli</name>
    <dbReference type="NCBI Taxonomy" id="2502893"/>
    <lineage>
        <taxon>Bacteria</taxon>
        <taxon>Pseudomonadati</taxon>
        <taxon>Bacteroidota</taxon>
        <taxon>Cytophagia</taxon>
        <taxon>Cytophagales</taxon>
        <taxon>Cytophagaceae</taxon>
        <taxon>Spirosoma</taxon>
    </lineage>
</organism>
<proteinExistence type="predicted"/>
<evidence type="ECO:0000313" key="2">
    <source>
        <dbReference type="Proteomes" id="UP000290407"/>
    </source>
</evidence>
<evidence type="ECO:0000313" key="1">
    <source>
        <dbReference type="EMBL" id="RYC70850.1"/>
    </source>
</evidence>
<reference evidence="1 2" key="1">
    <citation type="submission" date="2019-01" db="EMBL/GenBank/DDBJ databases">
        <title>Spirosoma flava sp. nov., a propanil-degrading bacterium isolated from herbicide-contaminated soil.</title>
        <authorList>
            <person name="Zhang L."/>
            <person name="Jiang J.-D."/>
        </authorList>
    </citation>
    <scope>NUCLEOTIDE SEQUENCE [LARGE SCALE GENOMIC DNA]</scope>
    <source>
        <strain evidence="1 2">TY50</strain>
    </source>
</reference>
<dbReference type="Proteomes" id="UP000290407">
    <property type="component" value="Unassembled WGS sequence"/>
</dbReference>
<dbReference type="AlphaFoldDB" id="A0A4Q2USY5"/>